<dbReference type="Pfam" id="PF07690">
    <property type="entry name" value="MFS_1"/>
    <property type="match status" value="1"/>
</dbReference>
<dbReference type="InterPro" id="IPR020846">
    <property type="entry name" value="MFS_dom"/>
</dbReference>
<gene>
    <name evidence="11" type="ORF">WM40_21125</name>
</gene>
<feature type="transmembrane region" description="Helical" evidence="9">
    <location>
        <begin position="284"/>
        <end position="305"/>
    </location>
</feature>
<dbReference type="STRING" id="28092.WM40_21125"/>
<feature type="transmembrane region" description="Helical" evidence="9">
    <location>
        <begin position="170"/>
        <end position="189"/>
    </location>
</feature>
<feature type="transmembrane region" description="Helical" evidence="9">
    <location>
        <begin position="144"/>
        <end position="164"/>
    </location>
</feature>
<keyword evidence="6 9" id="KW-0812">Transmembrane</keyword>
<evidence type="ECO:0000256" key="4">
    <source>
        <dbReference type="ARBA" id="ARBA00022475"/>
    </source>
</evidence>
<keyword evidence="4" id="KW-1003">Cell membrane</keyword>
<keyword evidence="8 9" id="KW-0472">Membrane</keyword>
<dbReference type="EMBL" id="LAQU01000031">
    <property type="protein sequence ID" value="KKB61810.1"/>
    <property type="molecule type" value="Genomic_DNA"/>
</dbReference>
<protein>
    <submittedName>
        <fullName evidence="11">MFS transporter</fullName>
    </submittedName>
</protein>
<feature type="transmembrane region" description="Helical" evidence="9">
    <location>
        <begin position="432"/>
        <end position="451"/>
    </location>
</feature>
<evidence type="ECO:0000313" key="11">
    <source>
        <dbReference type="EMBL" id="KKB61810.1"/>
    </source>
</evidence>
<comment type="caution">
    <text evidence="11">The sequence shown here is derived from an EMBL/GenBank/DDBJ whole genome shotgun (WGS) entry which is preliminary data.</text>
</comment>
<dbReference type="PANTHER" id="PTHR23535:SF2">
    <property type="entry name" value="SUGAR EFFLUX TRANSPORTER A-RELATED"/>
    <property type="match status" value="1"/>
</dbReference>
<feature type="transmembrane region" description="Helical" evidence="9">
    <location>
        <begin position="102"/>
        <end position="124"/>
    </location>
</feature>
<dbReference type="AlphaFoldDB" id="A0A0F5JVW3"/>
<dbReference type="RefSeq" id="WP_024905326.1">
    <property type="nucleotide sequence ID" value="NZ_CADFGU010000012.1"/>
</dbReference>
<dbReference type="Gene3D" id="1.20.1250.20">
    <property type="entry name" value="MFS general substrate transporter like domains"/>
    <property type="match status" value="2"/>
</dbReference>
<reference evidence="11 12" key="1">
    <citation type="submission" date="2015-03" db="EMBL/GenBank/DDBJ databases">
        <title>Draft Genome Sequence of Burkholderia andropogonis type strain ICMP2807, isolated from Sorghum bicolor.</title>
        <authorList>
            <person name="Lopes-Santos L."/>
            <person name="Castro D.B."/>
            <person name="Ottoboni L.M."/>
            <person name="Park D."/>
            <person name="Weirc B.S."/>
            <person name="Destefano S.A."/>
        </authorList>
    </citation>
    <scope>NUCLEOTIDE SEQUENCE [LARGE SCALE GENOMIC DNA]</scope>
    <source>
        <strain evidence="11 12">ICMP2807</strain>
    </source>
</reference>
<evidence type="ECO:0000256" key="6">
    <source>
        <dbReference type="ARBA" id="ARBA00022692"/>
    </source>
</evidence>
<dbReference type="GO" id="GO:0022857">
    <property type="term" value="F:transmembrane transporter activity"/>
    <property type="evidence" value="ECO:0007669"/>
    <property type="project" value="InterPro"/>
</dbReference>
<keyword evidence="3" id="KW-0813">Transport</keyword>
<evidence type="ECO:0000256" key="7">
    <source>
        <dbReference type="ARBA" id="ARBA00022989"/>
    </source>
</evidence>
<feature type="transmembrane region" description="Helical" evidence="9">
    <location>
        <begin position="347"/>
        <end position="366"/>
    </location>
</feature>
<keyword evidence="12" id="KW-1185">Reference proteome</keyword>
<name>A0A0F5JVW3_9BURK</name>
<sequence>MNKRLASLAAIPSFMPLAGAVLLLGIAMSFTAPYLSLFSIERAGMTPLQLGIFMTVNAASGVVASTIASRWSDRRGGHRALLIGALLAAALGYVFLCFMTNYIGLLVIGVAFLGTGGSAIALVFSFSRVGLPFRSDAERAFTTASLRTVLSMAWVFGPSVGALILAATNFYGLFLFAAASFAGCAAIVYRMRPVSVSISKGASQGFQATRAAMPAAADRPDHAAMIRPGAAAIDMPSRSGATGENPMDATSVFAAGKVDDIGGTLEAPATAVAGRVDKAALWRAIVALTLLGLVANATIIVLPLYIVQGMHGTRIDVSVMLGLGALLEIPMMLALGARSDRLNKLKWLAACAAVHTVYFIAVALAWRIGILIPMQALSAFVVAVTSCLGMVYIQDLMPATPAAATALFFNAARVGSIMSGILSGVMVGTFGYQGTFLGCGVLAFIALWLFLNPSWFKDVLRAWRRDGWQGIAGQCEAWWGRIRHALRGLAHRRRR</sequence>
<proteinExistence type="inferred from homology"/>
<dbReference type="SUPFAM" id="SSF103473">
    <property type="entry name" value="MFS general substrate transporter"/>
    <property type="match status" value="2"/>
</dbReference>
<dbReference type="Proteomes" id="UP000033618">
    <property type="component" value="Unassembled WGS sequence"/>
</dbReference>
<dbReference type="InterPro" id="IPR011701">
    <property type="entry name" value="MFS"/>
</dbReference>
<comment type="similarity">
    <text evidence="2">Belongs to the major facilitator superfamily. Set transporter family.</text>
</comment>
<keyword evidence="5" id="KW-0762">Sugar transport</keyword>
<evidence type="ECO:0000313" key="12">
    <source>
        <dbReference type="Proteomes" id="UP000033618"/>
    </source>
</evidence>
<dbReference type="OrthoDB" id="7337792at2"/>
<feature type="domain" description="Major facilitator superfamily (MFS) profile" evidence="10">
    <location>
        <begin position="5"/>
        <end position="458"/>
    </location>
</feature>
<organism evidence="11 12">
    <name type="scientific">Robbsia andropogonis</name>
    <dbReference type="NCBI Taxonomy" id="28092"/>
    <lineage>
        <taxon>Bacteria</taxon>
        <taxon>Pseudomonadati</taxon>
        <taxon>Pseudomonadota</taxon>
        <taxon>Betaproteobacteria</taxon>
        <taxon>Burkholderiales</taxon>
        <taxon>Burkholderiaceae</taxon>
        <taxon>Robbsia</taxon>
    </lineage>
</organism>
<dbReference type="PATRIC" id="fig|28092.6.peg.4974"/>
<dbReference type="PROSITE" id="PS50850">
    <property type="entry name" value="MFS"/>
    <property type="match status" value="1"/>
</dbReference>
<accession>A0A0F5JVW3</accession>
<feature type="transmembrane region" description="Helical" evidence="9">
    <location>
        <begin position="317"/>
        <end position="335"/>
    </location>
</feature>
<evidence type="ECO:0000256" key="1">
    <source>
        <dbReference type="ARBA" id="ARBA00004651"/>
    </source>
</evidence>
<evidence type="ECO:0000259" key="10">
    <source>
        <dbReference type="PROSITE" id="PS50850"/>
    </source>
</evidence>
<evidence type="ECO:0000256" key="8">
    <source>
        <dbReference type="ARBA" id="ARBA00023136"/>
    </source>
</evidence>
<feature type="transmembrane region" description="Helical" evidence="9">
    <location>
        <begin position="405"/>
        <end position="426"/>
    </location>
</feature>
<evidence type="ECO:0000256" key="5">
    <source>
        <dbReference type="ARBA" id="ARBA00022597"/>
    </source>
</evidence>
<dbReference type="PANTHER" id="PTHR23535">
    <property type="entry name" value="SUGAR EFFLUX TRANSPORTER A-RELATED"/>
    <property type="match status" value="1"/>
</dbReference>
<evidence type="ECO:0000256" key="9">
    <source>
        <dbReference type="SAM" id="Phobius"/>
    </source>
</evidence>
<evidence type="ECO:0000256" key="2">
    <source>
        <dbReference type="ARBA" id="ARBA00006523"/>
    </source>
</evidence>
<dbReference type="InterPro" id="IPR036259">
    <property type="entry name" value="MFS_trans_sf"/>
</dbReference>
<feature type="transmembrane region" description="Helical" evidence="9">
    <location>
        <begin position="80"/>
        <end position="96"/>
    </location>
</feature>
<feature type="transmembrane region" description="Helical" evidence="9">
    <location>
        <begin position="48"/>
        <end position="68"/>
    </location>
</feature>
<keyword evidence="7 9" id="KW-1133">Transmembrane helix</keyword>
<comment type="subcellular location">
    <subcellularLocation>
        <location evidence="1">Cell membrane</location>
        <topology evidence="1">Multi-pass membrane protein</topology>
    </subcellularLocation>
</comment>
<evidence type="ECO:0000256" key="3">
    <source>
        <dbReference type="ARBA" id="ARBA00022448"/>
    </source>
</evidence>
<feature type="transmembrane region" description="Helical" evidence="9">
    <location>
        <begin position="372"/>
        <end position="393"/>
    </location>
</feature>
<dbReference type="GO" id="GO:0005886">
    <property type="term" value="C:plasma membrane"/>
    <property type="evidence" value="ECO:0007669"/>
    <property type="project" value="UniProtKB-SubCell"/>
</dbReference>